<proteinExistence type="predicted"/>
<feature type="compositionally biased region" description="Basic and acidic residues" evidence="1">
    <location>
        <begin position="129"/>
        <end position="142"/>
    </location>
</feature>
<feature type="compositionally biased region" description="Polar residues" evidence="1">
    <location>
        <begin position="532"/>
        <end position="548"/>
    </location>
</feature>
<feature type="compositionally biased region" description="Polar residues" evidence="1">
    <location>
        <begin position="148"/>
        <end position="165"/>
    </location>
</feature>
<feature type="region of interest" description="Disordered" evidence="1">
    <location>
        <begin position="486"/>
        <end position="548"/>
    </location>
</feature>
<reference evidence="2" key="1">
    <citation type="journal article" date="2020" name="Fungal Divers.">
        <title>Resolving the Mortierellaceae phylogeny through synthesis of multi-gene phylogenetics and phylogenomics.</title>
        <authorList>
            <person name="Vandepol N."/>
            <person name="Liber J."/>
            <person name="Desiro A."/>
            <person name="Na H."/>
            <person name="Kennedy M."/>
            <person name="Barry K."/>
            <person name="Grigoriev I.V."/>
            <person name="Miller A.N."/>
            <person name="O'Donnell K."/>
            <person name="Stajich J.E."/>
            <person name="Bonito G."/>
        </authorList>
    </citation>
    <scope>NUCLEOTIDE SEQUENCE</scope>
    <source>
        <strain evidence="2">NRRL 2769</strain>
    </source>
</reference>
<dbReference type="InterPro" id="IPR018857">
    <property type="entry name" value="TORC1_cplx_su_TCO89"/>
</dbReference>
<protein>
    <submittedName>
        <fullName evidence="2">Uncharacterized protein</fullName>
    </submittedName>
</protein>
<feature type="compositionally biased region" description="Basic and acidic residues" evidence="1">
    <location>
        <begin position="37"/>
        <end position="52"/>
    </location>
</feature>
<dbReference type="GO" id="GO:0031931">
    <property type="term" value="C:TORC1 complex"/>
    <property type="evidence" value="ECO:0007669"/>
    <property type="project" value="InterPro"/>
</dbReference>
<feature type="compositionally biased region" description="Polar residues" evidence="1">
    <location>
        <begin position="265"/>
        <end position="274"/>
    </location>
</feature>
<dbReference type="EMBL" id="JAAAID010000018">
    <property type="protein sequence ID" value="KAG0024429.1"/>
    <property type="molecule type" value="Genomic_DNA"/>
</dbReference>
<dbReference type="GO" id="GO:0031929">
    <property type="term" value="P:TOR signaling"/>
    <property type="evidence" value="ECO:0007669"/>
    <property type="project" value="InterPro"/>
</dbReference>
<name>A0A9P6N4N0_9FUNG</name>
<accession>A0A9P6N4N0</accession>
<evidence type="ECO:0000256" key="1">
    <source>
        <dbReference type="SAM" id="MobiDB-lite"/>
    </source>
</evidence>
<feature type="region of interest" description="Disordered" evidence="1">
    <location>
        <begin position="400"/>
        <end position="469"/>
    </location>
</feature>
<feature type="compositionally biased region" description="Polar residues" evidence="1">
    <location>
        <begin position="400"/>
        <end position="422"/>
    </location>
</feature>
<evidence type="ECO:0000313" key="3">
    <source>
        <dbReference type="Proteomes" id="UP000703661"/>
    </source>
</evidence>
<feature type="compositionally biased region" description="Low complexity" evidence="1">
    <location>
        <begin position="428"/>
        <end position="462"/>
    </location>
</feature>
<feature type="compositionally biased region" description="Polar residues" evidence="1">
    <location>
        <begin position="70"/>
        <end position="88"/>
    </location>
</feature>
<feature type="compositionally biased region" description="Polar residues" evidence="1">
    <location>
        <begin position="248"/>
        <end position="258"/>
    </location>
</feature>
<dbReference type="OrthoDB" id="5430106at2759"/>
<gene>
    <name evidence="2" type="ORF">BGZ80_003097</name>
</gene>
<feature type="compositionally biased region" description="Basic and acidic residues" evidence="1">
    <location>
        <begin position="215"/>
        <end position="244"/>
    </location>
</feature>
<feature type="region of interest" description="Disordered" evidence="1">
    <location>
        <begin position="1"/>
        <end position="281"/>
    </location>
</feature>
<organism evidence="2 3">
    <name type="scientific">Entomortierella chlamydospora</name>
    <dbReference type="NCBI Taxonomy" id="101097"/>
    <lineage>
        <taxon>Eukaryota</taxon>
        <taxon>Fungi</taxon>
        <taxon>Fungi incertae sedis</taxon>
        <taxon>Mucoromycota</taxon>
        <taxon>Mortierellomycotina</taxon>
        <taxon>Mortierellomycetes</taxon>
        <taxon>Mortierellales</taxon>
        <taxon>Mortierellaceae</taxon>
        <taxon>Entomortierella</taxon>
    </lineage>
</organism>
<sequence length="644" mass="70536">MNNQTANKSKHSGHAEEQRQPTNTQTDDGAPATSADIHTHSNDRSHHLEHRSSRQVNGGSISTSKRHSYNGGQSKTRPLIKSTTTGTKLASHGRRRRAKFVFGDQELEKEAHPDEERHLQQTPSIEGPSTDREQISQHERPGHPSGKLTPQENQDSGHGPNSETIPNVDRRNHPRCIEPLGATGRSGAGKAKTAEDSVSIRLIQPSGSALQQDHPANDKHLKQTHTSDHRNDQRAVSLPDREDGPENPTGSASTSTAKHSCHIPRSNTSPSVERQPNCPMQPELSKRLSHLLHPSYSTTSLPSITRTISHPVLSTISPVQSISDGSDHHSEEEESATISALSATLKSEQPQINPVVDLVSKFLNPYTTMRSRSHSNLSALATSSLGTNNDMFGLNRYHQQQRSGSMGTSVYSPPRTNDSSPYLISRFLPNSPSQPSQPLLASSPRLVSSSTLTTSPTAITPPQQLPLSQIKKRRLPAGLQMTVAAYSPESGSSTQDQVVLASSAPTTSTAPPRPTSPVSISSVYSSAEGRPQYQSPDPGNSISSPWNSVESMSRTQQKLMLQKECTQDDLDKHEIVRRGRAMREMDKIQRDYRCVRMYADPILDSLARCKAGQEIEWKLLQTQKDARLRADLQNSIASMSVKSM</sequence>
<comment type="caution">
    <text evidence="2">The sequence shown here is derived from an EMBL/GenBank/DDBJ whole genome shotgun (WGS) entry which is preliminary data.</text>
</comment>
<evidence type="ECO:0000313" key="2">
    <source>
        <dbReference type="EMBL" id="KAG0024429.1"/>
    </source>
</evidence>
<dbReference type="Pfam" id="PF10452">
    <property type="entry name" value="TCO89"/>
    <property type="match status" value="1"/>
</dbReference>
<feature type="compositionally biased region" description="Low complexity" evidence="1">
    <location>
        <begin position="501"/>
        <end position="526"/>
    </location>
</feature>
<dbReference type="AlphaFoldDB" id="A0A9P6N4N0"/>
<feature type="compositionally biased region" description="Polar residues" evidence="1">
    <location>
        <begin position="54"/>
        <end position="63"/>
    </location>
</feature>
<keyword evidence="3" id="KW-1185">Reference proteome</keyword>
<feature type="compositionally biased region" description="Basic and acidic residues" evidence="1">
    <location>
        <begin position="106"/>
        <end position="119"/>
    </location>
</feature>
<dbReference type="Proteomes" id="UP000703661">
    <property type="component" value="Unassembled WGS sequence"/>
</dbReference>